<dbReference type="AlphaFoldDB" id="A0A848HC37"/>
<organism evidence="2 3">
    <name type="scientific">Ramlibacter agri</name>
    <dbReference type="NCBI Taxonomy" id="2728837"/>
    <lineage>
        <taxon>Bacteria</taxon>
        <taxon>Pseudomonadati</taxon>
        <taxon>Pseudomonadota</taxon>
        <taxon>Betaproteobacteria</taxon>
        <taxon>Burkholderiales</taxon>
        <taxon>Comamonadaceae</taxon>
        <taxon>Ramlibacter</taxon>
    </lineage>
</organism>
<comment type="caution">
    <text evidence="2">The sequence shown here is derived from an EMBL/GenBank/DDBJ whole genome shotgun (WGS) entry which is preliminary data.</text>
</comment>
<evidence type="ECO:0000256" key="1">
    <source>
        <dbReference type="SAM" id="MobiDB-lite"/>
    </source>
</evidence>
<dbReference type="RefSeq" id="WP_169422950.1">
    <property type="nucleotide sequence ID" value="NZ_JABBFX010000006.1"/>
</dbReference>
<reference evidence="2 3" key="1">
    <citation type="submission" date="2020-04" db="EMBL/GenBank/DDBJ databases">
        <title>Ramlibacter sp. G-1-2-2 isolated from soil.</title>
        <authorList>
            <person name="Dahal R.H."/>
        </authorList>
    </citation>
    <scope>NUCLEOTIDE SEQUENCE [LARGE SCALE GENOMIC DNA]</scope>
    <source>
        <strain evidence="2 3">G-1-2-2</strain>
    </source>
</reference>
<name>A0A848HC37_9BURK</name>
<feature type="compositionally biased region" description="Pro residues" evidence="1">
    <location>
        <begin position="1"/>
        <end position="11"/>
    </location>
</feature>
<evidence type="ECO:0000313" key="2">
    <source>
        <dbReference type="EMBL" id="NML48616.1"/>
    </source>
</evidence>
<gene>
    <name evidence="2" type="ORF">HHL11_33080</name>
</gene>
<sequence length="71" mass="7241">MTNARPLPPPAKGNRNPHEVSGDESRPAQTHDDLTRGGGHRSGSRGAGTLEDAAGKRAPHEGPEGPAAAGR</sequence>
<evidence type="ECO:0000313" key="3">
    <source>
        <dbReference type="Proteomes" id="UP000541185"/>
    </source>
</evidence>
<protein>
    <submittedName>
        <fullName evidence="2">Uncharacterized protein</fullName>
    </submittedName>
</protein>
<proteinExistence type="predicted"/>
<keyword evidence="3" id="KW-1185">Reference proteome</keyword>
<feature type="compositionally biased region" description="Basic and acidic residues" evidence="1">
    <location>
        <begin position="53"/>
        <end position="63"/>
    </location>
</feature>
<accession>A0A848HC37</accession>
<dbReference type="Proteomes" id="UP000541185">
    <property type="component" value="Unassembled WGS sequence"/>
</dbReference>
<dbReference type="EMBL" id="JABBFX010000006">
    <property type="protein sequence ID" value="NML48616.1"/>
    <property type="molecule type" value="Genomic_DNA"/>
</dbReference>
<feature type="region of interest" description="Disordered" evidence="1">
    <location>
        <begin position="1"/>
        <end position="71"/>
    </location>
</feature>
<feature type="compositionally biased region" description="Basic and acidic residues" evidence="1">
    <location>
        <begin position="16"/>
        <end position="35"/>
    </location>
</feature>